<dbReference type="Proteomes" id="UP000010798">
    <property type="component" value="Chromosome"/>
</dbReference>
<evidence type="ECO:0000313" key="11">
    <source>
        <dbReference type="Proteomes" id="UP000010798"/>
    </source>
</evidence>
<dbReference type="Gene3D" id="3.30.2010.10">
    <property type="entry name" value="Metalloproteases ('zincins'), catalytic domain"/>
    <property type="match status" value="1"/>
</dbReference>
<evidence type="ECO:0000259" key="9">
    <source>
        <dbReference type="Pfam" id="PF01435"/>
    </source>
</evidence>
<dbReference type="STRING" id="886293.Sinac_1627"/>
<dbReference type="GO" id="GO:0004222">
    <property type="term" value="F:metalloendopeptidase activity"/>
    <property type="evidence" value="ECO:0007669"/>
    <property type="project" value="InterPro"/>
</dbReference>
<keyword evidence="4 6" id="KW-0862">Zinc</keyword>
<evidence type="ECO:0000256" key="4">
    <source>
        <dbReference type="ARBA" id="ARBA00022833"/>
    </source>
</evidence>
<dbReference type="eggNOG" id="COG4783">
    <property type="taxonomic scope" value="Bacteria"/>
</dbReference>
<keyword evidence="8" id="KW-0732">Signal</keyword>
<keyword evidence="5 6" id="KW-0482">Metalloprotease</keyword>
<feature type="signal peptide" evidence="8">
    <location>
        <begin position="1"/>
        <end position="27"/>
    </location>
</feature>
<feature type="domain" description="Peptidase M48" evidence="9">
    <location>
        <begin position="161"/>
        <end position="341"/>
    </location>
</feature>
<keyword evidence="11" id="KW-1185">Reference proteome</keyword>
<reference evidence="10 11" key="1">
    <citation type="submission" date="2012-02" db="EMBL/GenBank/DDBJ databases">
        <title>Complete sequence of chromosome of Singulisphaera acidiphila DSM 18658.</title>
        <authorList>
            <consortium name="US DOE Joint Genome Institute (JGI-PGF)"/>
            <person name="Lucas S."/>
            <person name="Copeland A."/>
            <person name="Lapidus A."/>
            <person name="Glavina del Rio T."/>
            <person name="Dalin E."/>
            <person name="Tice H."/>
            <person name="Bruce D."/>
            <person name="Goodwin L."/>
            <person name="Pitluck S."/>
            <person name="Peters L."/>
            <person name="Ovchinnikova G."/>
            <person name="Chertkov O."/>
            <person name="Kyrpides N."/>
            <person name="Mavromatis K."/>
            <person name="Ivanova N."/>
            <person name="Brettin T."/>
            <person name="Detter J.C."/>
            <person name="Han C."/>
            <person name="Larimer F."/>
            <person name="Land M."/>
            <person name="Hauser L."/>
            <person name="Markowitz V."/>
            <person name="Cheng J.-F."/>
            <person name="Hugenholtz P."/>
            <person name="Woyke T."/>
            <person name="Wu D."/>
            <person name="Tindall B."/>
            <person name="Pomrenke H."/>
            <person name="Brambilla E."/>
            <person name="Klenk H.-P."/>
            <person name="Eisen J.A."/>
        </authorList>
    </citation>
    <scope>NUCLEOTIDE SEQUENCE [LARGE SCALE GENOMIC DNA]</scope>
    <source>
        <strain evidence="11">ATCC BAA-1392 / DSM 18658 / VKM B-2454 / MOB10</strain>
    </source>
</reference>
<organism evidence="10 11">
    <name type="scientific">Singulisphaera acidiphila (strain ATCC BAA-1392 / DSM 18658 / VKM B-2454 / MOB10)</name>
    <dbReference type="NCBI Taxonomy" id="886293"/>
    <lineage>
        <taxon>Bacteria</taxon>
        <taxon>Pseudomonadati</taxon>
        <taxon>Planctomycetota</taxon>
        <taxon>Planctomycetia</taxon>
        <taxon>Isosphaerales</taxon>
        <taxon>Isosphaeraceae</taxon>
        <taxon>Singulisphaera</taxon>
    </lineage>
</organism>
<evidence type="ECO:0000256" key="2">
    <source>
        <dbReference type="ARBA" id="ARBA00022723"/>
    </source>
</evidence>
<keyword evidence="2" id="KW-0479">Metal-binding</keyword>
<dbReference type="InterPro" id="IPR001915">
    <property type="entry name" value="Peptidase_M48"/>
</dbReference>
<dbReference type="GO" id="GO:0016020">
    <property type="term" value="C:membrane"/>
    <property type="evidence" value="ECO:0007669"/>
    <property type="project" value="TreeGrafter"/>
</dbReference>
<feature type="region of interest" description="Disordered" evidence="7">
    <location>
        <begin position="35"/>
        <end position="81"/>
    </location>
</feature>
<evidence type="ECO:0000313" key="10">
    <source>
        <dbReference type="EMBL" id="AGA26006.1"/>
    </source>
</evidence>
<dbReference type="KEGG" id="saci:Sinac_1627"/>
<evidence type="ECO:0000256" key="8">
    <source>
        <dbReference type="SAM" id="SignalP"/>
    </source>
</evidence>
<dbReference type="GO" id="GO:0046872">
    <property type="term" value="F:metal ion binding"/>
    <property type="evidence" value="ECO:0007669"/>
    <property type="project" value="UniProtKB-KW"/>
</dbReference>
<evidence type="ECO:0000256" key="7">
    <source>
        <dbReference type="SAM" id="MobiDB-lite"/>
    </source>
</evidence>
<accession>L0DBI1</accession>
<protein>
    <submittedName>
        <fullName evidence="10">Peptidase family M48</fullName>
    </submittedName>
</protein>
<name>L0DBI1_SINAD</name>
<dbReference type="Pfam" id="PF01435">
    <property type="entry name" value="Peptidase_M48"/>
    <property type="match status" value="1"/>
</dbReference>
<evidence type="ECO:0000256" key="5">
    <source>
        <dbReference type="ARBA" id="ARBA00023049"/>
    </source>
</evidence>
<sequence>MPQPPCFRIFVALLPLTLAFPQSDLQAAVDRSLDPDLPVEAKPTEATQKKAVPKAKSASRRIRQRDPDEPPACPSPRRASLPLARSMPEMFQRMGESFARNPATGFNDFLGELARMEEPALRGVSVSTAEERRAGLRARDEYLAKAKQRGFQVVDEGIRLEYLRSLVERLAARMKHRDRYPKIELSLINAPISDGQSFPGGFLVFTTALLDEPDEATVAGVVAHELAHLDLGHLYGYVRRSKLAETTYSRPPAMEVSFDRFFTQQAALFGLLVNPFRPEHETQADCAAVTWLYQEGYDPRGLVGFFERLHERKNDQPDNPFFSFGRTHPFSLDRRDHVRARLAQLQRWRPRNDLRLAADELRHFRIPEKKEEAAPK</sequence>
<dbReference type="OrthoDB" id="9810445at2"/>
<comment type="similarity">
    <text evidence="6">Belongs to the peptidase M48 family.</text>
</comment>
<keyword evidence="1 6" id="KW-0645">Protease</keyword>
<dbReference type="AlphaFoldDB" id="L0DBI1"/>
<gene>
    <name evidence="10" type="ordered locus">Sinac_1627</name>
</gene>
<dbReference type="InterPro" id="IPR051156">
    <property type="entry name" value="Mito/Outer_Membr_Metalloprot"/>
</dbReference>
<dbReference type="PANTHER" id="PTHR22726">
    <property type="entry name" value="METALLOENDOPEPTIDASE OMA1"/>
    <property type="match status" value="1"/>
</dbReference>
<keyword evidence="3 6" id="KW-0378">Hydrolase</keyword>
<evidence type="ECO:0000256" key="3">
    <source>
        <dbReference type="ARBA" id="ARBA00022801"/>
    </source>
</evidence>
<dbReference type="HOGENOM" id="CLU_735478_0_0_0"/>
<evidence type="ECO:0000256" key="1">
    <source>
        <dbReference type="ARBA" id="ARBA00022670"/>
    </source>
</evidence>
<evidence type="ECO:0000256" key="6">
    <source>
        <dbReference type="RuleBase" id="RU003983"/>
    </source>
</evidence>
<proteinExistence type="inferred from homology"/>
<dbReference type="EMBL" id="CP003364">
    <property type="protein sequence ID" value="AGA26006.1"/>
    <property type="molecule type" value="Genomic_DNA"/>
</dbReference>
<feature type="chain" id="PRO_5003940691" evidence="8">
    <location>
        <begin position="28"/>
        <end position="376"/>
    </location>
</feature>
<feature type="compositionally biased region" description="Basic residues" evidence="7">
    <location>
        <begin position="51"/>
        <end position="63"/>
    </location>
</feature>
<dbReference type="GO" id="GO:0051603">
    <property type="term" value="P:proteolysis involved in protein catabolic process"/>
    <property type="evidence" value="ECO:0007669"/>
    <property type="project" value="TreeGrafter"/>
</dbReference>
<comment type="cofactor">
    <cofactor evidence="6">
        <name>Zn(2+)</name>
        <dbReference type="ChEBI" id="CHEBI:29105"/>
    </cofactor>
    <text evidence="6">Binds 1 zinc ion per subunit.</text>
</comment>
<dbReference type="PANTHER" id="PTHR22726:SF1">
    <property type="entry name" value="METALLOENDOPEPTIDASE OMA1, MITOCHONDRIAL"/>
    <property type="match status" value="1"/>
</dbReference>